<protein>
    <submittedName>
        <fullName evidence="3">Uncharacterized protein</fullName>
    </submittedName>
</protein>
<reference evidence="3 4" key="1">
    <citation type="submission" date="2018-05" db="EMBL/GenBank/DDBJ databases">
        <title>Genomic Encyclopedia of Archaeal and Bacterial Type Strains, Phase II (KMG-II): from individual species to whole genera.</title>
        <authorList>
            <person name="Goeker M."/>
        </authorList>
    </citation>
    <scope>NUCLEOTIDE SEQUENCE [LARGE SCALE GENOMIC DNA]</scope>
    <source>
        <strain evidence="3 4">DSM 23514</strain>
    </source>
</reference>
<accession>A0A316E3H4</accession>
<evidence type="ECO:0000313" key="5">
    <source>
        <dbReference type="Proteomes" id="UP000651837"/>
    </source>
</evidence>
<dbReference type="Proteomes" id="UP000651837">
    <property type="component" value="Unassembled WGS sequence"/>
</dbReference>
<name>A0A316E3H4_9FLAO</name>
<organism evidence="3 4">
    <name type="scientific">Maribacter polysiphoniae</name>
    <dbReference type="NCBI Taxonomy" id="429344"/>
    <lineage>
        <taxon>Bacteria</taxon>
        <taxon>Pseudomonadati</taxon>
        <taxon>Bacteroidota</taxon>
        <taxon>Flavobacteriia</taxon>
        <taxon>Flavobacteriales</taxon>
        <taxon>Flavobacteriaceae</taxon>
        <taxon>Maribacter</taxon>
    </lineage>
</organism>
<dbReference type="EMBL" id="QGGQ01000002">
    <property type="protein sequence ID" value="PWK25024.1"/>
    <property type="molecule type" value="Genomic_DNA"/>
</dbReference>
<dbReference type="Proteomes" id="UP000245667">
    <property type="component" value="Unassembled WGS sequence"/>
</dbReference>
<evidence type="ECO:0000256" key="1">
    <source>
        <dbReference type="SAM" id="SignalP"/>
    </source>
</evidence>
<evidence type="ECO:0000313" key="3">
    <source>
        <dbReference type="EMBL" id="PWK25024.1"/>
    </source>
</evidence>
<feature type="signal peptide" evidence="1">
    <location>
        <begin position="1"/>
        <end position="18"/>
    </location>
</feature>
<dbReference type="EMBL" id="JACWLN010000001">
    <property type="protein sequence ID" value="MBD1259459.1"/>
    <property type="molecule type" value="Genomic_DNA"/>
</dbReference>
<dbReference type="RefSeq" id="WP_109649539.1">
    <property type="nucleotide sequence ID" value="NZ_JACWLN010000001.1"/>
</dbReference>
<evidence type="ECO:0000313" key="4">
    <source>
        <dbReference type="Proteomes" id="UP000245667"/>
    </source>
</evidence>
<feature type="chain" id="PRO_5016267427" evidence="1">
    <location>
        <begin position="19"/>
        <end position="235"/>
    </location>
</feature>
<keyword evidence="1" id="KW-0732">Signal</keyword>
<proteinExistence type="predicted"/>
<sequence>MKKGICLLMLVCSLKMFSQDGFSMAYGQNDYIQLVGMSSQDYNKAVRNNFDNKVKGSAYLYPSWSNNAKVYFEQKEYAFPNLNYNVYAERFEAKMDKDSVFIINPKGVDKVVLGNKVFKRHLDPEYQRNSYFEELSRLNDVVLLRKYYAEIQEAGLNPLTKVPMGASKLLQKEKFYTLKGKEDLKVVKLKKSLILNLVDDDNVKILKTYAKEHGLSFRNPEDVIQIVTYYNSLGA</sequence>
<evidence type="ECO:0000313" key="2">
    <source>
        <dbReference type="EMBL" id="MBD1259459.1"/>
    </source>
</evidence>
<reference evidence="2 5" key="2">
    <citation type="submission" date="2020-07" db="EMBL/GenBank/DDBJ databases">
        <title>The draft genome sequence of Maribacter polysiphoniae KCTC 22021.</title>
        <authorList>
            <person name="Mu L."/>
        </authorList>
    </citation>
    <scope>NUCLEOTIDE SEQUENCE [LARGE SCALE GENOMIC DNA]</scope>
    <source>
        <strain evidence="2 5">KCTC 22021</strain>
    </source>
</reference>
<dbReference type="OrthoDB" id="1442023at2"/>
<gene>
    <name evidence="2" type="ORF">HZY62_02580</name>
    <name evidence="3" type="ORF">LX92_01393</name>
</gene>
<comment type="caution">
    <text evidence="3">The sequence shown here is derived from an EMBL/GenBank/DDBJ whole genome shotgun (WGS) entry which is preliminary data.</text>
</comment>
<dbReference type="AlphaFoldDB" id="A0A316E3H4"/>
<keyword evidence="5" id="KW-1185">Reference proteome</keyword>